<dbReference type="InterPro" id="IPR006251">
    <property type="entry name" value="Homoacnase/IPMdehydase_lsu"/>
</dbReference>
<keyword evidence="2 6" id="KW-0479">Metal-binding</keyword>
<dbReference type="AlphaFoldDB" id="A0A328PD52"/>
<comment type="similarity">
    <text evidence="6">Belongs to the aconitase/IPM isomerase family. LeuC type 2 subfamily.</text>
</comment>
<comment type="subunit">
    <text evidence="6">Heterodimer of LeuC and LeuD.</text>
</comment>
<reference evidence="8 9" key="1">
    <citation type="submission" date="2018-06" db="EMBL/GenBank/DDBJ databases">
        <title>Draft genome sequence of hyperthermophilic methanogen Methanothermobacter tenebrarum sp. MCM-B 1447.</title>
        <authorList>
            <person name="Pore S.D."/>
            <person name="Dagar S."/>
            <person name="Dhakephalkar P.K."/>
        </authorList>
    </citation>
    <scope>NUCLEOTIDE SEQUENCE [LARGE SCALE GENOMIC DNA]</scope>
    <source>
        <strain evidence="8 9">MCM B 1447</strain>
    </source>
</reference>
<feature type="binding site" evidence="6">
    <location>
        <position position="302"/>
    </location>
    <ligand>
        <name>[4Fe-4S] cluster</name>
        <dbReference type="ChEBI" id="CHEBI:49883"/>
    </ligand>
</feature>
<evidence type="ECO:0000256" key="2">
    <source>
        <dbReference type="ARBA" id="ARBA00022723"/>
    </source>
</evidence>
<dbReference type="Proteomes" id="UP000249782">
    <property type="component" value="Unassembled WGS sequence"/>
</dbReference>
<feature type="binding site" evidence="6">
    <location>
        <position position="365"/>
    </location>
    <ligand>
        <name>[4Fe-4S] cluster</name>
        <dbReference type="ChEBI" id="CHEBI:49883"/>
    </ligand>
</feature>
<dbReference type="PROSITE" id="PS00450">
    <property type="entry name" value="ACONITASE_1"/>
    <property type="match status" value="1"/>
</dbReference>
<evidence type="ECO:0000256" key="5">
    <source>
        <dbReference type="ARBA" id="ARBA00023239"/>
    </source>
</evidence>
<dbReference type="InterPro" id="IPR015931">
    <property type="entry name" value="Acnase/IPM_dHydase_lsu_aba_1/3"/>
</dbReference>
<dbReference type="InterPro" id="IPR033941">
    <property type="entry name" value="IPMI_cat"/>
</dbReference>
<dbReference type="HAMAP" id="MF_01027">
    <property type="entry name" value="LeuC_type2"/>
    <property type="match status" value="1"/>
</dbReference>
<feature type="domain" description="Aconitase/3-isopropylmalate dehydratase large subunit alpha/beta/alpha" evidence="7">
    <location>
        <begin position="5"/>
        <end position="413"/>
    </location>
</feature>
<keyword evidence="9" id="KW-1185">Reference proteome</keyword>
<evidence type="ECO:0000256" key="1">
    <source>
        <dbReference type="ARBA" id="ARBA00022485"/>
    </source>
</evidence>
<evidence type="ECO:0000313" key="8">
    <source>
        <dbReference type="EMBL" id="RAO79193.1"/>
    </source>
</evidence>
<comment type="catalytic activity">
    <reaction evidence="6">
        <text>(2R,3S)-3-isopropylmalate = (2S)-2-isopropylmalate</text>
        <dbReference type="Rhea" id="RHEA:32287"/>
        <dbReference type="ChEBI" id="CHEBI:1178"/>
        <dbReference type="ChEBI" id="CHEBI:35121"/>
        <dbReference type="EC" id="4.2.1.33"/>
    </reaction>
</comment>
<gene>
    <name evidence="6" type="primary">leuC</name>
    <name evidence="8" type="ORF">DPC56_04540</name>
</gene>
<dbReference type="CDD" id="cd01583">
    <property type="entry name" value="IPMI"/>
    <property type="match status" value="1"/>
</dbReference>
<comment type="cofactor">
    <cofactor evidence="6">
        <name>[4Fe-4S] cluster</name>
        <dbReference type="ChEBI" id="CHEBI:49883"/>
    </cofactor>
    <text evidence="6">Binds 1 [4Fe-4S] cluster per subunit.</text>
</comment>
<dbReference type="Pfam" id="PF00330">
    <property type="entry name" value="Aconitase"/>
    <property type="match status" value="1"/>
</dbReference>
<dbReference type="NCBIfam" id="TIGR02086">
    <property type="entry name" value="IPMI_arch"/>
    <property type="match status" value="1"/>
</dbReference>
<dbReference type="NCBIfam" id="NF001614">
    <property type="entry name" value="PRK00402.1"/>
    <property type="match status" value="1"/>
</dbReference>
<dbReference type="EMBL" id="QLOE01000004">
    <property type="protein sequence ID" value="RAO79193.1"/>
    <property type="molecule type" value="Genomic_DNA"/>
</dbReference>
<accession>A0A328PD52</accession>
<dbReference type="InterPro" id="IPR011826">
    <property type="entry name" value="HAcnase/IPMdehydase_lsu_prok"/>
</dbReference>
<keyword evidence="6" id="KW-0028">Amino-acid biosynthesis</keyword>
<evidence type="ECO:0000259" key="7">
    <source>
        <dbReference type="Pfam" id="PF00330"/>
    </source>
</evidence>
<keyword evidence="1 6" id="KW-0004">4Fe-4S</keyword>
<evidence type="ECO:0000256" key="3">
    <source>
        <dbReference type="ARBA" id="ARBA00023004"/>
    </source>
</evidence>
<dbReference type="Gene3D" id="3.30.499.10">
    <property type="entry name" value="Aconitase, domain 3"/>
    <property type="match status" value="2"/>
</dbReference>
<dbReference type="GO" id="GO:0051539">
    <property type="term" value="F:4 iron, 4 sulfur cluster binding"/>
    <property type="evidence" value="ECO:0007669"/>
    <property type="project" value="UniProtKB-KW"/>
</dbReference>
<dbReference type="GO" id="GO:0009098">
    <property type="term" value="P:L-leucine biosynthetic process"/>
    <property type="evidence" value="ECO:0007669"/>
    <property type="project" value="UniProtKB-UniRule"/>
</dbReference>
<dbReference type="InterPro" id="IPR001030">
    <property type="entry name" value="Acoase/IPM_deHydtase_lsu_aba"/>
</dbReference>
<dbReference type="InterPro" id="IPR050067">
    <property type="entry name" value="IPM_dehydratase_rel_enz"/>
</dbReference>
<dbReference type="PROSITE" id="PS01244">
    <property type="entry name" value="ACONITASE_2"/>
    <property type="match status" value="1"/>
</dbReference>
<keyword evidence="6" id="KW-0100">Branched-chain amino acid biosynthesis</keyword>
<dbReference type="PANTHER" id="PTHR43822">
    <property type="entry name" value="HOMOACONITASE, MITOCHONDRIAL-RELATED"/>
    <property type="match status" value="1"/>
</dbReference>
<dbReference type="PRINTS" id="PR00415">
    <property type="entry name" value="ACONITASE"/>
</dbReference>
<dbReference type="OrthoDB" id="255at2157"/>
<dbReference type="GO" id="GO:0046872">
    <property type="term" value="F:metal ion binding"/>
    <property type="evidence" value="ECO:0007669"/>
    <property type="project" value="UniProtKB-KW"/>
</dbReference>
<dbReference type="NCBIfam" id="TIGR01343">
    <property type="entry name" value="hacA_fam"/>
    <property type="match status" value="1"/>
</dbReference>
<dbReference type="GO" id="GO:0003861">
    <property type="term" value="F:3-isopropylmalate dehydratase activity"/>
    <property type="evidence" value="ECO:0007669"/>
    <property type="project" value="UniProtKB-UniRule"/>
</dbReference>
<dbReference type="SUPFAM" id="SSF53732">
    <property type="entry name" value="Aconitase iron-sulfur domain"/>
    <property type="match status" value="1"/>
</dbReference>
<feature type="binding site" evidence="6">
    <location>
        <position position="362"/>
    </location>
    <ligand>
        <name>[4Fe-4S] cluster</name>
        <dbReference type="ChEBI" id="CHEBI:49883"/>
    </ligand>
</feature>
<proteinExistence type="inferred from homology"/>
<evidence type="ECO:0000256" key="4">
    <source>
        <dbReference type="ARBA" id="ARBA00023014"/>
    </source>
</evidence>
<dbReference type="NCBIfam" id="NF040615">
    <property type="entry name" value="HacA_Meth"/>
    <property type="match status" value="1"/>
</dbReference>
<evidence type="ECO:0000256" key="6">
    <source>
        <dbReference type="HAMAP-Rule" id="MF_01027"/>
    </source>
</evidence>
<comment type="function">
    <text evidence="6">Catalyzes the isomerization between 2-isopropylmalate and 3-isopropylmalate, via the formation of 2-isopropylmaleate.</text>
</comment>
<protein>
    <recommendedName>
        <fullName evidence="6">3-isopropylmalate dehydratase large subunit</fullName>
        <ecNumber evidence="6">4.2.1.33</ecNumber>
    </recommendedName>
    <alternativeName>
        <fullName evidence="6">Alpha-IPM isomerase</fullName>
        <shortName evidence="6">IPMI</shortName>
    </alternativeName>
    <alternativeName>
        <fullName evidence="6">Isopropylmalate isomerase</fullName>
    </alternativeName>
</protein>
<dbReference type="UniPathway" id="UPA00048">
    <property type="reaction ID" value="UER00071"/>
</dbReference>
<keyword evidence="3 6" id="KW-0408">Iron</keyword>
<keyword evidence="5 6" id="KW-0456">Lyase</keyword>
<dbReference type="InterPro" id="IPR036008">
    <property type="entry name" value="Aconitase_4Fe-4S_dom"/>
</dbReference>
<organism evidence="8 9">
    <name type="scientific">Methanothermobacter tenebrarum</name>
    <dbReference type="NCBI Taxonomy" id="680118"/>
    <lineage>
        <taxon>Archaea</taxon>
        <taxon>Methanobacteriati</taxon>
        <taxon>Methanobacteriota</taxon>
        <taxon>Methanomada group</taxon>
        <taxon>Methanobacteria</taxon>
        <taxon>Methanobacteriales</taxon>
        <taxon>Methanobacteriaceae</taxon>
        <taxon>Methanothermobacter</taxon>
    </lineage>
</organism>
<evidence type="ECO:0000313" key="9">
    <source>
        <dbReference type="Proteomes" id="UP000249782"/>
    </source>
</evidence>
<dbReference type="InterPro" id="IPR018136">
    <property type="entry name" value="Aconitase_4Fe-4S_BS"/>
</dbReference>
<keyword evidence="6" id="KW-0432">Leucine biosynthesis</keyword>
<dbReference type="EC" id="4.2.1.33" evidence="6"/>
<keyword evidence="4 6" id="KW-0411">Iron-sulfur</keyword>
<sequence>MNMTEKILAKAARKKEVQPGEIIEVNVDLAMTHDGTSPPTIKTFKKIAEKTGQKRVWDPKKIVIVYDHNIPPNNIGAAEFQQITREFAKEQGIENIFKHGEGICHQVLPEKGFTKPGTIIIGGDSHTCTYGAFGAFATGMGATDMAMIFATGKTWLRVPESVKIEVNGEFQEHVTAKDLILHIIGELGVDGATYKSIEFTGETIKGLGVPDRMTICNMTVEMGAKNGIIEPNKTVIEYLKKRTSQKNFEIYTSDPDYDYHEEFYFNIDNLEPQVACPNSVDNVKDVKKVIGTHIDQAFLGSCTNGRFKDLKMAAEILKDEKIHDDVRMVVVPASSEIYLKALKEGIIKIFIDAGAIVCNPGCGPCLGAHMGVLGPGEVCISTSNRNFQGRMGDPKSKVYLANPIIVAKSAIKGEISIPE</sequence>
<comment type="pathway">
    <text evidence="6">Amino-acid biosynthesis; L-leucine biosynthesis; L-leucine from 3-methyl-2-oxobutanoate: step 2/4.</text>
</comment>
<dbReference type="PANTHER" id="PTHR43822:SF2">
    <property type="entry name" value="HOMOACONITASE, MITOCHONDRIAL"/>
    <property type="match status" value="1"/>
</dbReference>
<name>A0A328PD52_9EURY</name>
<dbReference type="RefSeq" id="WP_112093880.1">
    <property type="nucleotide sequence ID" value="NZ_QLOE01000004.1"/>
</dbReference>
<comment type="caution">
    <text evidence="8">The sequence shown here is derived from an EMBL/GenBank/DDBJ whole genome shotgun (WGS) entry which is preliminary data.</text>
</comment>